<dbReference type="EMBL" id="CM042013">
    <property type="protein sequence ID" value="KAI3740951.1"/>
    <property type="molecule type" value="Genomic_DNA"/>
</dbReference>
<organism evidence="1 2">
    <name type="scientific">Cichorium intybus</name>
    <name type="common">Chicory</name>
    <dbReference type="NCBI Taxonomy" id="13427"/>
    <lineage>
        <taxon>Eukaryota</taxon>
        <taxon>Viridiplantae</taxon>
        <taxon>Streptophyta</taxon>
        <taxon>Embryophyta</taxon>
        <taxon>Tracheophyta</taxon>
        <taxon>Spermatophyta</taxon>
        <taxon>Magnoliopsida</taxon>
        <taxon>eudicotyledons</taxon>
        <taxon>Gunneridae</taxon>
        <taxon>Pentapetalae</taxon>
        <taxon>asterids</taxon>
        <taxon>campanulids</taxon>
        <taxon>Asterales</taxon>
        <taxon>Asteraceae</taxon>
        <taxon>Cichorioideae</taxon>
        <taxon>Cichorieae</taxon>
        <taxon>Cichoriinae</taxon>
        <taxon>Cichorium</taxon>
    </lineage>
</organism>
<name>A0ACB9D3I6_CICIN</name>
<reference evidence="1 2" key="2">
    <citation type="journal article" date="2022" name="Mol. Ecol. Resour.">
        <title>The genomes of chicory, endive, great burdock and yacon provide insights into Asteraceae paleo-polyploidization history and plant inulin production.</title>
        <authorList>
            <person name="Fan W."/>
            <person name="Wang S."/>
            <person name="Wang H."/>
            <person name="Wang A."/>
            <person name="Jiang F."/>
            <person name="Liu H."/>
            <person name="Zhao H."/>
            <person name="Xu D."/>
            <person name="Zhang Y."/>
        </authorList>
    </citation>
    <scope>NUCLEOTIDE SEQUENCE [LARGE SCALE GENOMIC DNA]</scope>
    <source>
        <strain evidence="2">cv. Punajuju</strain>
        <tissue evidence="1">Leaves</tissue>
    </source>
</reference>
<sequence length="130" mass="15400">MTSLKEEETYAEDTPDVVINDDRDSANEIRETIPESNKRKRTTKEGNERSRCRKHLTKMMIKENDIVAQKYRKCNYYGMQLKSDEMSGLKKHVPNCKKNLDNIAMNRKIEEAIRAQNENRKRIMAIDEYE</sequence>
<evidence type="ECO:0000313" key="2">
    <source>
        <dbReference type="Proteomes" id="UP001055811"/>
    </source>
</evidence>
<dbReference type="Proteomes" id="UP001055811">
    <property type="component" value="Linkage Group LG05"/>
</dbReference>
<gene>
    <name evidence="1" type="ORF">L2E82_31426</name>
</gene>
<keyword evidence="2" id="KW-1185">Reference proteome</keyword>
<protein>
    <submittedName>
        <fullName evidence="1">Uncharacterized protein</fullName>
    </submittedName>
</protein>
<proteinExistence type="predicted"/>
<evidence type="ECO:0000313" key="1">
    <source>
        <dbReference type="EMBL" id="KAI3740951.1"/>
    </source>
</evidence>
<accession>A0ACB9D3I6</accession>
<reference evidence="2" key="1">
    <citation type="journal article" date="2022" name="Mol. Ecol. Resour.">
        <title>The genomes of chicory, endive, great burdock and yacon provide insights into Asteraceae palaeo-polyploidization history and plant inulin production.</title>
        <authorList>
            <person name="Fan W."/>
            <person name="Wang S."/>
            <person name="Wang H."/>
            <person name="Wang A."/>
            <person name="Jiang F."/>
            <person name="Liu H."/>
            <person name="Zhao H."/>
            <person name="Xu D."/>
            <person name="Zhang Y."/>
        </authorList>
    </citation>
    <scope>NUCLEOTIDE SEQUENCE [LARGE SCALE GENOMIC DNA]</scope>
    <source>
        <strain evidence="2">cv. Punajuju</strain>
    </source>
</reference>
<comment type="caution">
    <text evidence="1">The sequence shown here is derived from an EMBL/GenBank/DDBJ whole genome shotgun (WGS) entry which is preliminary data.</text>
</comment>